<protein>
    <submittedName>
        <fullName evidence="2">Uncharacterized protein</fullName>
    </submittedName>
</protein>
<keyword evidence="3" id="KW-1185">Reference proteome</keyword>
<dbReference type="Proteomes" id="UP000233556">
    <property type="component" value="Unassembled WGS sequence"/>
</dbReference>
<reference evidence="3" key="2">
    <citation type="submission" date="2017-12" db="EMBL/GenBank/DDBJ databases">
        <title>Genome sequence of the Bar-tailed Godwit (Limosa lapponica baueri).</title>
        <authorList>
            <person name="Lima N.C.B."/>
            <person name="Parody-Merino A.M."/>
            <person name="Battley P.F."/>
            <person name="Fidler A.E."/>
            <person name="Prosdocimi F."/>
        </authorList>
    </citation>
    <scope>NUCLEOTIDE SEQUENCE [LARGE SCALE GENOMIC DNA]</scope>
</reference>
<evidence type="ECO:0000256" key="1">
    <source>
        <dbReference type="SAM" id="MobiDB-lite"/>
    </source>
</evidence>
<feature type="region of interest" description="Disordered" evidence="1">
    <location>
        <begin position="24"/>
        <end position="67"/>
    </location>
</feature>
<feature type="compositionally biased region" description="Basic and acidic residues" evidence="1">
    <location>
        <begin position="25"/>
        <end position="59"/>
    </location>
</feature>
<evidence type="ECO:0000313" key="2">
    <source>
        <dbReference type="EMBL" id="PKU31888.1"/>
    </source>
</evidence>
<organism evidence="2 3">
    <name type="scientific">Limosa lapponica baueri</name>
    <dbReference type="NCBI Taxonomy" id="1758121"/>
    <lineage>
        <taxon>Eukaryota</taxon>
        <taxon>Metazoa</taxon>
        <taxon>Chordata</taxon>
        <taxon>Craniata</taxon>
        <taxon>Vertebrata</taxon>
        <taxon>Euteleostomi</taxon>
        <taxon>Archelosauria</taxon>
        <taxon>Archosauria</taxon>
        <taxon>Dinosauria</taxon>
        <taxon>Saurischia</taxon>
        <taxon>Theropoda</taxon>
        <taxon>Coelurosauria</taxon>
        <taxon>Aves</taxon>
        <taxon>Neognathae</taxon>
        <taxon>Neoaves</taxon>
        <taxon>Charadriiformes</taxon>
        <taxon>Scolopacidae</taxon>
        <taxon>Limosa</taxon>
    </lineage>
</organism>
<name>A0A2I0TDJ5_LIMLA</name>
<proteinExistence type="predicted"/>
<gene>
    <name evidence="2" type="ORF">llap_17807</name>
</gene>
<dbReference type="AlphaFoldDB" id="A0A2I0TDJ5"/>
<sequence length="67" mass="8215">MHFSPGSHELTLAVRHTTVALFTPWERREEKRREEKRREEKRREEKRREEKRRGDKKDLQQSSSPTA</sequence>
<reference evidence="3" key="1">
    <citation type="submission" date="2017-11" db="EMBL/GenBank/DDBJ databases">
        <authorList>
            <person name="Lima N.C."/>
            <person name="Parody-Merino A.M."/>
            <person name="Battley P.F."/>
            <person name="Fidler A.E."/>
            <person name="Prosdocimi F."/>
        </authorList>
    </citation>
    <scope>NUCLEOTIDE SEQUENCE [LARGE SCALE GENOMIC DNA]</scope>
</reference>
<evidence type="ECO:0000313" key="3">
    <source>
        <dbReference type="Proteomes" id="UP000233556"/>
    </source>
</evidence>
<dbReference type="EMBL" id="KZ512126">
    <property type="protein sequence ID" value="PKU31888.1"/>
    <property type="molecule type" value="Genomic_DNA"/>
</dbReference>
<accession>A0A2I0TDJ5</accession>